<organism evidence="11 12">
    <name type="scientific">Ignelater luminosus</name>
    <name type="common">Cucubano</name>
    <name type="synonym">Pyrophorus luminosus</name>
    <dbReference type="NCBI Taxonomy" id="2038154"/>
    <lineage>
        <taxon>Eukaryota</taxon>
        <taxon>Metazoa</taxon>
        <taxon>Ecdysozoa</taxon>
        <taxon>Arthropoda</taxon>
        <taxon>Hexapoda</taxon>
        <taxon>Insecta</taxon>
        <taxon>Pterygota</taxon>
        <taxon>Neoptera</taxon>
        <taxon>Endopterygota</taxon>
        <taxon>Coleoptera</taxon>
        <taxon>Polyphaga</taxon>
        <taxon>Elateriformia</taxon>
        <taxon>Elateroidea</taxon>
        <taxon>Elateridae</taxon>
        <taxon>Agrypninae</taxon>
        <taxon>Pyrophorini</taxon>
        <taxon>Ignelater</taxon>
    </lineage>
</organism>
<keyword evidence="3" id="KW-0479">Metal-binding</keyword>
<keyword evidence="2" id="KW-0812">Transmembrane</keyword>
<dbReference type="PANTHER" id="PTHR47168:SF1">
    <property type="entry name" value="OS02G0798600 PROTEIN"/>
    <property type="match status" value="1"/>
</dbReference>
<dbReference type="SMART" id="SM00184">
    <property type="entry name" value="RING"/>
    <property type="match status" value="1"/>
</dbReference>
<evidence type="ECO:0000256" key="5">
    <source>
        <dbReference type="ARBA" id="ARBA00022833"/>
    </source>
</evidence>
<name>A0A8K0D6S8_IGNLU</name>
<dbReference type="FunFam" id="3.30.40.10:FF:000429">
    <property type="entry name" value="E3 ubiquitin-protein ligase RNF13"/>
    <property type="match status" value="1"/>
</dbReference>
<sequence>MSVTCYECTISRLMKLYYFFQVVKFIKDRRRQRRHRLPSSALNKIPTCKFSKGDPYDTCAICLEDYIEGEKLRVLPCAHAYHCKCIDPWLTKNRRVCPVCKRKVFAQDEPHHTNSDSDSDTDDTTPLMNPSHRNIRSGGTFETQTENPFQRAARSVSQQAEGVNLVTASDHHSINGDLESSDDNSNDDPTRSLIPAQNDTVFSRNMRGGEDHSPMV</sequence>
<keyword evidence="7" id="KW-0472">Membrane</keyword>
<evidence type="ECO:0000256" key="3">
    <source>
        <dbReference type="ARBA" id="ARBA00022723"/>
    </source>
</evidence>
<dbReference type="GO" id="GO:0008270">
    <property type="term" value="F:zinc ion binding"/>
    <property type="evidence" value="ECO:0007669"/>
    <property type="project" value="UniProtKB-KW"/>
</dbReference>
<comment type="caution">
    <text evidence="11">The sequence shown here is derived from an EMBL/GenBank/DDBJ whole genome shotgun (WGS) entry which is preliminary data.</text>
</comment>
<dbReference type="OrthoDB" id="8062037at2759"/>
<feature type="compositionally biased region" description="Basic and acidic residues" evidence="9">
    <location>
        <begin position="207"/>
        <end position="216"/>
    </location>
</feature>
<dbReference type="AlphaFoldDB" id="A0A8K0D6S8"/>
<comment type="subcellular location">
    <subcellularLocation>
        <location evidence="1">Membrane</location>
        <topology evidence="1">Single-pass membrane protein</topology>
    </subcellularLocation>
</comment>
<feature type="region of interest" description="Disordered" evidence="9">
    <location>
        <begin position="109"/>
        <end position="160"/>
    </location>
</feature>
<evidence type="ECO:0000256" key="4">
    <source>
        <dbReference type="ARBA" id="ARBA00022771"/>
    </source>
</evidence>
<dbReference type="InterPro" id="IPR051653">
    <property type="entry name" value="E3_ligase_sorting_rcpt"/>
</dbReference>
<feature type="domain" description="RING-type" evidence="10">
    <location>
        <begin position="59"/>
        <end position="101"/>
    </location>
</feature>
<dbReference type="EMBL" id="VTPC01003560">
    <property type="protein sequence ID" value="KAF2898361.1"/>
    <property type="molecule type" value="Genomic_DNA"/>
</dbReference>
<evidence type="ECO:0000313" key="11">
    <source>
        <dbReference type="EMBL" id="KAF2898361.1"/>
    </source>
</evidence>
<dbReference type="Proteomes" id="UP000801492">
    <property type="component" value="Unassembled WGS sequence"/>
</dbReference>
<keyword evidence="12" id="KW-1185">Reference proteome</keyword>
<evidence type="ECO:0000256" key="7">
    <source>
        <dbReference type="ARBA" id="ARBA00023136"/>
    </source>
</evidence>
<keyword evidence="6" id="KW-1133">Transmembrane helix</keyword>
<proteinExistence type="predicted"/>
<dbReference type="SUPFAM" id="SSF57850">
    <property type="entry name" value="RING/U-box"/>
    <property type="match status" value="1"/>
</dbReference>
<feature type="region of interest" description="Disordered" evidence="9">
    <location>
        <begin position="172"/>
        <end position="216"/>
    </location>
</feature>
<keyword evidence="5" id="KW-0862">Zinc</keyword>
<accession>A0A8K0D6S8</accession>
<evidence type="ECO:0000313" key="12">
    <source>
        <dbReference type="Proteomes" id="UP000801492"/>
    </source>
</evidence>
<dbReference type="PROSITE" id="PS50089">
    <property type="entry name" value="ZF_RING_2"/>
    <property type="match status" value="1"/>
</dbReference>
<protein>
    <recommendedName>
        <fullName evidence="10">RING-type domain-containing protein</fullName>
    </recommendedName>
</protein>
<evidence type="ECO:0000256" key="1">
    <source>
        <dbReference type="ARBA" id="ARBA00004167"/>
    </source>
</evidence>
<dbReference type="PANTHER" id="PTHR47168">
    <property type="entry name" value="RING ZINC FINGER DOMAIN SUPERFAMILY PROTEIN-RELATED"/>
    <property type="match status" value="1"/>
</dbReference>
<evidence type="ECO:0000256" key="8">
    <source>
        <dbReference type="PROSITE-ProRule" id="PRU00175"/>
    </source>
</evidence>
<dbReference type="InterPro" id="IPR013083">
    <property type="entry name" value="Znf_RING/FYVE/PHD"/>
</dbReference>
<dbReference type="GO" id="GO:0016020">
    <property type="term" value="C:membrane"/>
    <property type="evidence" value="ECO:0007669"/>
    <property type="project" value="UniProtKB-SubCell"/>
</dbReference>
<dbReference type="Pfam" id="PF13639">
    <property type="entry name" value="zf-RING_2"/>
    <property type="match status" value="1"/>
</dbReference>
<evidence type="ECO:0000256" key="6">
    <source>
        <dbReference type="ARBA" id="ARBA00022989"/>
    </source>
</evidence>
<evidence type="ECO:0000256" key="2">
    <source>
        <dbReference type="ARBA" id="ARBA00022692"/>
    </source>
</evidence>
<keyword evidence="4 8" id="KW-0863">Zinc-finger</keyword>
<evidence type="ECO:0000259" key="10">
    <source>
        <dbReference type="PROSITE" id="PS50089"/>
    </source>
</evidence>
<dbReference type="InterPro" id="IPR001841">
    <property type="entry name" value="Znf_RING"/>
</dbReference>
<evidence type="ECO:0000256" key="9">
    <source>
        <dbReference type="SAM" id="MobiDB-lite"/>
    </source>
</evidence>
<dbReference type="Gene3D" id="3.30.40.10">
    <property type="entry name" value="Zinc/RING finger domain, C3HC4 (zinc finger)"/>
    <property type="match status" value="1"/>
</dbReference>
<reference evidence="11" key="1">
    <citation type="submission" date="2019-08" db="EMBL/GenBank/DDBJ databases">
        <title>The genome of the North American firefly Photinus pyralis.</title>
        <authorList>
            <consortium name="Photinus pyralis genome working group"/>
            <person name="Fallon T.R."/>
            <person name="Sander Lower S.E."/>
            <person name="Weng J.-K."/>
        </authorList>
    </citation>
    <scope>NUCLEOTIDE SEQUENCE</scope>
    <source>
        <strain evidence="11">TRF0915ILg1</strain>
        <tissue evidence="11">Whole body</tissue>
    </source>
</reference>
<gene>
    <name evidence="11" type="ORF">ILUMI_07816</name>
</gene>